<organism evidence="1">
    <name type="scientific">uncultured Desulfovibrio sp</name>
    <dbReference type="NCBI Taxonomy" id="167968"/>
    <lineage>
        <taxon>Bacteria</taxon>
        <taxon>Pseudomonadati</taxon>
        <taxon>Thermodesulfobacteriota</taxon>
        <taxon>Desulfovibrionia</taxon>
        <taxon>Desulfovibrionales</taxon>
        <taxon>Desulfovibrionaceae</taxon>
        <taxon>Desulfovibrio</taxon>
        <taxon>environmental samples</taxon>
    </lineage>
</organism>
<protein>
    <submittedName>
        <fullName evidence="1">Uncharacterized protein</fullName>
    </submittedName>
</protein>
<proteinExistence type="predicted"/>
<name>A0A212L847_9BACT</name>
<gene>
    <name evidence="1" type="ORF">KL86DES1_21500</name>
</gene>
<accession>A0A212L847</accession>
<dbReference type="EMBL" id="FMJC01000002">
    <property type="protein sequence ID" value="SCM73753.1"/>
    <property type="molecule type" value="Genomic_DNA"/>
</dbReference>
<evidence type="ECO:0000313" key="1">
    <source>
        <dbReference type="EMBL" id="SCM73753.1"/>
    </source>
</evidence>
<sequence>MAPPCESRPYQDALPAKTSLSWARLSQMSRLSAPCSETCLVFVEDFAALRLFDDLSELSDLADLPDEDAFSDLSEDFDFFDFSDLAERDSDFCDFFEAAEADTPEEVLSEGELAEAASAFMGAVNNIHVTATASMEGQREYFMIIPWLLFEAARQCGRITPVILTLETSDDGRCALRPEPVSLNQGVPFLGAKNIQ</sequence>
<dbReference type="AlphaFoldDB" id="A0A212L847"/>
<reference evidence="1" key="1">
    <citation type="submission" date="2016-08" db="EMBL/GenBank/DDBJ databases">
        <authorList>
            <person name="Seilhamer J.J."/>
        </authorList>
    </citation>
    <scope>NUCLEOTIDE SEQUENCE</scope>
    <source>
        <strain evidence="1">86-1</strain>
    </source>
</reference>